<dbReference type="Proteomes" id="UP000236630">
    <property type="component" value="Unassembled WGS sequence"/>
</dbReference>
<protein>
    <submittedName>
        <fullName evidence="1">Uncharacterized protein</fullName>
    </submittedName>
</protein>
<dbReference type="SMART" id="SM00452">
    <property type="entry name" value="STI"/>
    <property type="match status" value="1"/>
</dbReference>
<keyword evidence="2" id="KW-1185">Reference proteome</keyword>
<dbReference type="Pfam" id="PF00197">
    <property type="entry name" value="Kunitz_legume"/>
    <property type="match status" value="1"/>
</dbReference>
<proteinExistence type="predicted"/>
<comment type="caution">
    <text evidence="1">The sequence shown here is derived from an EMBL/GenBank/DDBJ whole genome shotgun (WGS) entry which is preliminary data.</text>
</comment>
<dbReference type="PANTHER" id="PTHR33107:SF5">
    <property type="entry name" value="KUNITZ TRYPSIN INHIBITOR 5"/>
    <property type="match status" value="1"/>
</dbReference>
<dbReference type="CDD" id="cd23370">
    <property type="entry name" value="beta-trefoil_STI_MkMLP-like"/>
    <property type="match status" value="1"/>
</dbReference>
<evidence type="ECO:0000313" key="2">
    <source>
        <dbReference type="Proteomes" id="UP000236630"/>
    </source>
</evidence>
<accession>A0A2H5QT29</accession>
<sequence>QQHSPSLSLPWPKNLLVLGTTSIPEPLLDVCSNTVKPDCQYYLVSAIPGASGGGVSLHGGRNGFCPLDVIQLSSDSGRGIKLTLSPYDNSTIIRESTDLNLIFPVLLSGHEYCNEQPLWKVDNYDVSLGIGFITTGGFVGHPGAETLLNWFKLEIFGTLPSSYKIVHCPSFCESCVKLCSNVGISYKDGIRRLALALYDKPSFSVALIPAFSHRSKSKANLELRVASSLYC</sequence>
<dbReference type="EMBL" id="BDQV01000760">
    <property type="protein sequence ID" value="GAY67790.1"/>
    <property type="molecule type" value="Genomic_DNA"/>
</dbReference>
<dbReference type="Gene3D" id="2.80.10.50">
    <property type="match status" value="1"/>
</dbReference>
<organism evidence="1 2">
    <name type="scientific">Citrus unshiu</name>
    <name type="common">Satsuma mandarin</name>
    <name type="synonym">Citrus nobilis var. unshiu</name>
    <dbReference type="NCBI Taxonomy" id="55188"/>
    <lineage>
        <taxon>Eukaryota</taxon>
        <taxon>Viridiplantae</taxon>
        <taxon>Streptophyta</taxon>
        <taxon>Embryophyta</taxon>
        <taxon>Tracheophyta</taxon>
        <taxon>Spermatophyta</taxon>
        <taxon>Magnoliopsida</taxon>
        <taxon>eudicotyledons</taxon>
        <taxon>Gunneridae</taxon>
        <taxon>Pentapetalae</taxon>
        <taxon>rosids</taxon>
        <taxon>malvids</taxon>
        <taxon>Sapindales</taxon>
        <taxon>Rutaceae</taxon>
        <taxon>Aurantioideae</taxon>
        <taxon>Citrus</taxon>
    </lineage>
</organism>
<dbReference type="PANTHER" id="PTHR33107">
    <property type="entry name" value="KUNITZ TRYPSIN INHIBITOR 2"/>
    <property type="match status" value="1"/>
</dbReference>
<gene>
    <name evidence="1" type="ORF">CUMW_259290</name>
</gene>
<evidence type="ECO:0000313" key="1">
    <source>
        <dbReference type="EMBL" id="GAY67790.1"/>
    </source>
</evidence>
<reference evidence="1 2" key="1">
    <citation type="journal article" date="2017" name="Front. Genet.">
        <title>Draft sequencing of the heterozygous diploid genome of Satsuma (Citrus unshiu Marc.) using a hybrid assembly approach.</title>
        <authorList>
            <person name="Shimizu T."/>
            <person name="Tanizawa Y."/>
            <person name="Mochizuki T."/>
            <person name="Nagasaki H."/>
            <person name="Yoshioka T."/>
            <person name="Toyoda A."/>
            <person name="Fujiyama A."/>
            <person name="Kaminuma E."/>
            <person name="Nakamura Y."/>
        </authorList>
    </citation>
    <scope>NUCLEOTIDE SEQUENCE [LARGE SCALE GENOMIC DNA]</scope>
    <source>
        <strain evidence="2">cv. Miyagawa wase</strain>
    </source>
</reference>
<dbReference type="AlphaFoldDB" id="A0A2H5QT29"/>
<dbReference type="STRING" id="55188.A0A2H5QT29"/>
<dbReference type="GO" id="GO:0004866">
    <property type="term" value="F:endopeptidase inhibitor activity"/>
    <property type="evidence" value="ECO:0007669"/>
    <property type="project" value="InterPro"/>
</dbReference>
<feature type="non-terminal residue" evidence="1">
    <location>
        <position position="1"/>
    </location>
</feature>
<name>A0A2H5QT29_CITUN</name>
<dbReference type="InterPro" id="IPR002160">
    <property type="entry name" value="Prot_inh_Kunz-lg"/>
</dbReference>
<dbReference type="InterPro" id="IPR011065">
    <property type="entry name" value="Kunitz_inhibitor_STI-like_sf"/>
</dbReference>
<dbReference type="PRINTS" id="PR00291">
    <property type="entry name" value="KUNITZINHBTR"/>
</dbReference>
<dbReference type="SUPFAM" id="SSF50386">
    <property type="entry name" value="STI-like"/>
    <property type="match status" value="1"/>
</dbReference>